<dbReference type="OrthoDB" id="67716at2759"/>
<keyword evidence="2" id="KW-0813">Transport</keyword>
<dbReference type="GO" id="GO:0017056">
    <property type="term" value="F:structural constituent of nuclear pore"/>
    <property type="evidence" value="ECO:0007669"/>
    <property type="project" value="TreeGrafter"/>
</dbReference>
<reference evidence="8 9" key="1">
    <citation type="journal article" date="2012" name="Science">
        <title>The Paleozoic origin of enzymatic lignin decomposition reconstructed from 31 fungal genomes.</title>
        <authorList>
            <person name="Floudas D."/>
            <person name="Binder M."/>
            <person name="Riley R."/>
            <person name="Barry K."/>
            <person name="Blanchette R.A."/>
            <person name="Henrissat B."/>
            <person name="Martinez A.T."/>
            <person name="Otillar R."/>
            <person name="Spatafora J.W."/>
            <person name="Yadav J.S."/>
            <person name="Aerts A."/>
            <person name="Benoit I."/>
            <person name="Boyd A."/>
            <person name="Carlson A."/>
            <person name="Copeland A."/>
            <person name="Coutinho P.M."/>
            <person name="de Vries R.P."/>
            <person name="Ferreira P."/>
            <person name="Findley K."/>
            <person name="Foster B."/>
            <person name="Gaskell J."/>
            <person name="Glotzer D."/>
            <person name="Gorecki P."/>
            <person name="Heitman J."/>
            <person name="Hesse C."/>
            <person name="Hori C."/>
            <person name="Igarashi K."/>
            <person name="Jurgens J.A."/>
            <person name="Kallen N."/>
            <person name="Kersten P."/>
            <person name="Kohler A."/>
            <person name="Kuees U."/>
            <person name="Kumar T.K.A."/>
            <person name="Kuo A."/>
            <person name="LaButti K."/>
            <person name="Larrondo L.F."/>
            <person name="Lindquist E."/>
            <person name="Ling A."/>
            <person name="Lombard V."/>
            <person name="Lucas S."/>
            <person name="Lundell T."/>
            <person name="Martin R."/>
            <person name="McLaughlin D.J."/>
            <person name="Morgenstern I."/>
            <person name="Morin E."/>
            <person name="Murat C."/>
            <person name="Nagy L.G."/>
            <person name="Nolan M."/>
            <person name="Ohm R.A."/>
            <person name="Patyshakuliyeva A."/>
            <person name="Rokas A."/>
            <person name="Ruiz-Duenas F.J."/>
            <person name="Sabat G."/>
            <person name="Salamov A."/>
            <person name="Samejima M."/>
            <person name="Schmutz J."/>
            <person name="Slot J.C."/>
            <person name="St John F."/>
            <person name="Stenlid J."/>
            <person name="Sun H."/>
            <person name="Sun S."/>
            <person name="Syed K."/>
            <person name="Tsang A."/>
            <person name="Wiebenga A."/>
            <person name="Young D."/>
            <person name="Pisabarro A."/>
            <person name="Eastwood D.C."/>
            <person name="Martin F."/>
            <person name="Cullen D."/>
            <person name="Grigoriev I.V."/>
            <person name="Hibbett D.S."/>
        </authorList>
    </citation>
    <scope>NUCLEOTIDE SEQUENCE [LARGE SCALE GENOMIC DNA]</scope>
    <source>
        <strain evidence="8 9">DJM-731 SS1</strain>
    </source>
</reference>
<feature type="domain" description="Nucleoporin Nup120/160 beta-propeller" evidence="5">
    <location>
        <begin position="60"/>
        <end position="569"/>
    </location>
</feature>
<dbReference type="InterPro" id="IPR056535">
    <property type="entry name" value="TPR_NUP160_M"/>
</dbReference>
<dbReference type="InterPro" id="IPR056536">
    <property type="entry name" value="TPR_NUP160_C"/>
</dbReference>
<evidence type="ECO:0000256" key="3">
    <source>
        <dbReference type="ARBA" id="ARBA00023242"/>
    </source>
</evidence>
<dbReference type="Pfam" id="PF23354">
    <property type="entry name" value="TPR_NUP160_120_M"/>
    <property type="match status" value="1"/>
</dbReference>
<dbReference type="HOGENOM" id="CLU_002799_0_0_1"/>
<dbReference type="PANTHER" id="PTHR21286">
    <property type="entry name" value="NUCLEAR PORE COMPLEX PROTEIN NUP160"/>
    <property type="match status" value="1"/>
</dbReference>
<dbReference type="EMBL" id="JH795855">
    <property type="protein sequence ID" value="EJU06460.1"/>
    <property type="molecule type" value="Genomic_DNA"/>
</dbReference>
<organism evidence="8 9">
    <name type="scientific">Dacryopinax primogenitus (strain DJM 731)</name>
    <name type="common">Brown rot fungus</name>
    <dbReference type="NCBI Taxonomy" id="1858805"/>
    <lineage>
        <taxon>Eukaryota</taxon>
        <taxon>Fungi</taxon>
        <taxon>Dikarya</taxon>
        <taxon>Basidiomycota</taxon>
        <taxon>Agaricomycotina</taxon>
        <taxon>Dacrymycetes</taxon>
        <taxon>Dacrymycetales</taxon>
        <taxon>Dacrymycetaceae</taxon>
        <taxon>Dacryopinax</taxon>
    </lineage>
</organism>
<evidence type="ECO:0000259" key="6">
    <source>
        <dbReference type="Pfam" id="PF23347"/>
    </source>
</evidence>
<dbReference type="GeneID" id="63684640"/>
<comment type="subcellular location">
    <subcellularLocation>
        <location evidence="1">Nucleus</location>
    </subcellularLocation>
</comment>
<gene>
    <name evidence="8" type="ORF">DACRYDRAFT_113162</name>
</gene>
<dbReference type="OMA" id="MDFTRYR"/>
<evidence type="ECO:0000256" key="2">
    <source>
        <dbReference type="ARBA" id="ARBA00022448"/>
    </source>
</evidence>
<evidence type="ECO:0000313" key="9">
    <source>
        <dbReference type="Proteomes" id="UP000030653"/>
    </source>
</evidence>
<keyword evidence="9" id="KW-1185">Reference proteome</keyword>
<dbReference type="Pfam" id="PF11715">
    <property type="entry name" value="Beta-prop_Nup120_160"/>
    <property type="match status" value="1"/>
</dbReference>
<feature type="domain" description="NUP160 middle TPR" evidence="7">
    <location>
        <begin position="852"/>
        <end position="1088"/>
    </location>
</feature>
<evidence type="ECO:0000256" key="4">
    <source>
        <dbReference type="SAM" id="MobiDB-lite"/>
    </source>
</evidence>
<evidence type="ECO:0000259" key="5">
    <source>
        <dbReference type="Pfam" id="PF11715"/>
    </source>
</evidence>
<dbReference type="InterPro" id="IPR059141">
    <property type="entry name" value="Beta-prop_Nup120_160"/>
</dbReference>
<dbReference type="RefSeq" id="XP_040633354.1">
    <property type="nucleotide sequence ID" value="XM_040769578.1"/>
</dbReference>
<evidence type="ECO:0008006" key="10">
    <source>
        <dbReference type="Google" id="ProtNLM"/>
    </source>
</evidence>
<dbReference type="InterPro" id="IPR021717">
    <property type="entry name" value="Nucleoporin_Nup160"/>
</dbReference>
<evidence type="ECO:0000256" key="1">
    <source>
        <dbReference type="ARBA" id="ARBA00004123"/>
    </source>
</evidence>
<dbReference type="Pfam" id="PF23347">
    <property type="entry name" value="TPR_Nup160_C"/>
    <property type="match status" value="1"/>
</dbReference>
<sequence>MASLLLSTAHLSNIYPISQPITVPTTQSGLALLPDPATHRTEADLASSASSHLWPEIGRVLARVVNDRRTLELTHLSSDCPPIRFLLPSRALGNPGVAFEQQTSSLHVLILTEANSLYRLNFPAPALFNTAPLPRNWCKEYVVKSVLEGDGPVSLMDMSTVLIGLRDGGVLKLDQTRMSRPEVVDGLTSFYDTTWKETPIRPSSLYNALTSFIPFTSGSAYENPAHIVSLDCASSSALTGFAFTVSRDRRLRVWHLPSSTCVRTEELPSSPTAVALEASPQKRRPLPLLPAESRRLVRFLPPLPNAPAHARTSRVLVFLPTPSDPTSAGYFTLFELHLSHGHVHSVPILGQKPASEQSAGADIRDFCVEKGRLYVLWDQGGRTLLESTPLEFGELAQSRSTAKWTSAIMPEEPDMHSGHSLYRPSSSSTSEEDDQMLPSLIHMYSSPLTTPGLFSPLALRAALREYTSQLLSDLPQDEVLPPTLSEKYESSLQGIIAGVGCAVPLERDGETGLWKWDAQREGVRREWERFGAIAVELERAGRVPLSLGTGREGEVLVLERERVGVLAEFEPPGTGSKAERGLLEFARALVRATGSQGYAEYVQEVLATVRAPIEQSTEDLSMGLYERTIRPLLGNVPELLSGLQGLSDIGSTVQGLVKSLLNLNTFTDTLPVGEGELWNGWVTSYICSFAKSRADAVLSLFALLIFALVEAPGSLQDSTALLGSALVALHSISTLTYLCQQPGGNPLRKTGPGGAEEDFAVRFGRLAVGTEKQGGGLRRGINYCLIHSLLPESSQAVNVRESAFDFVRGSGVLEVRREIGVLSGDVKFFNELRMKGHLQVVVEVAGWYPRSPALSYVLGRTLLELKRGQEAAEVLEGVASVFDEHTAATLLDKQAVIAVLPIPEFQATRSFIYQQIASWFEQASSLSLAVLYWKLAIDTAASKSDLAHLWYKISAAQIELGLFEDAYGTLMATPHRDQQDNTLRKLIDVMCSSGEADRLVRMSFAGLQSTVEDILDFKARNHDPLQPPDYSLILYSWHVLRGNYRAAGAAMYHHGRRLGALTNPKLDHHGVTLNQAHAFLAAINSLSLVEPRNAWVVSTRADRDPGEHIPVIHHIPTELFASGMQERELTSIEDIRREYVLALARLELLPHLQDLGTTGIQLSPEDAVAAFAQYGMYDSAFNTASSLGVDMSGLFKDLARKCTSIRSDTGIDTMNVAPWLELASERIGSWDGSIGEKAWRYLRECLERYDLPGTGYRYYKDVLEAMLAYNRHNRVPNWLSKFFEDHQPEHLIRTFLRYGLVQDAVAYTITLIQKARNAGDLSHRVSLTYELVKRQAHPDTRCY</sequence>
<dbReference type="Proteomes" id="UP000030653">
    <property type="component" value="Unassembled WGS sequence"/>
</dbReference>
<dbReference type="GO" id="GO:0005643">
    <property type="term" value="C:nuclear pore"/>
    <property type="evidence" value="ECO:0007669"/>
    <property type="project" value="UniProtKB-ARBA"/>
</dbReference>
<dbReference type="STRING" id="1858805.M5GCW1"/>
<evidence type="ECO:0000313" key="8">
    <source>
        <dbReference type="EMBL" id="EJU06460.1"/>
    </source>
</evidence>
<protein>
    <recommendedName>
        <fullName evidence="10">Nuclear pore complex protein Nup160</fullName>
    </recommendedName>
</protein>
<feature type="region of interest" description="Disordered" evidence="4">
    <location>
        <begin position="413"/>
        <end position="434"/>
    </location>
</feature>
<name>M5GCW1_DACPD</name>
<feature type="domain" description="NUP160 C-terminal TPR" evidence="6">
    <location>
        <begin position="1132"/>
        <end position="1313"/>
    </location>
</feature>
<dbReference type="PANTHER" id="PTHR21286:SF0">
    <property type="entry name" value="NUCLEAR PORE COMPLEX PROTEIN NUP160"/>
    <property type="match status" value="1"/>
</dbReference>
<keyword evidence="3" id="KW-0539">Nucleus</keyword>
<evidence type="ECO:0000259" key="7">
    <source>
        <dbReference type="Pfam" id="PF23354"/>
    </source>
</evidence>
<proteinExistence type="predicted"/>
<accession>M5GCW1</accession>